<dbReference type="SUPFAM" id="SSF53901">
    <property type="entry name" value="Thiolase-like"/>
    <property type="match status" value="2"/>
</dbReference>
<dbReference type="PROSITE" id="PS00606">
    <property type="entry name" value="KS3_1"/>
    <property type="match status" value="1"/>
</dbReference>
<evidence type="ECO:0000256" key="4">
    <source>
        <dbReference type="ARBA" id="ARBA00022832"/>
    </source>
</evidence>
<evidence type="ECO:0000256" key="2">
    <source>
        <dbReference type="ARBA" id="ARBA00022516"/>
    </source>
</evidence>
<evidence type="ECO:0000256" key="7">
    <source>
        <dbReference type="ARBA" id="ARBA00023315"/>
    </source>
</evidence>
<dbReference type="InterPro" id="IPR017568">
    <property type="entry name" value="3-oxoacyl-ACP_synth-2"/>
</dbReference>
<keyword evidence="3 8" id="KW-0808">Transferase</keyword>
<evidence type="ECO:0000256" key="6">
    <source>
        <dbReference type="ARBA" id="ARBA00023160"/>
    </source>
</evidence>
<accession>A0AAN9T8D7</accession>
<dbReference type="GO" id="GO:0006633">
    <property type="term" value="P:fatty acid biosynthetic process"/>
    <property type="evidence" value="ECO:0007669"/>
    <property type="project" value="UniProtKB-KW"/>
</dbReference>
<dbReference type="AlphaFoldDB" id="A0AAN9T8D7"/>
<dbReference type="FunFam" id="3.40.47.10:FF:000018">
    <property type="entry name" value="3-oxoacyl-[acyl-carrier-protein] synthase 2"/>
    <property type="match status" value="1"/>
</dbReference>
<dbReference type="InterPro" id="IPR018201">
    <property type="entry name" value="Ketoacyl_synth_AS"/>
</dbReference>
<keyword evidence="4" id="KW-0276">Fatty acid metabolism</keyword>
<dbReference type="PROSITE" id="PS52004">
    <property type="entry name" value="KS3_2"/>
    <property type="match status" value="1"/>
</dbReference>
<dbReference type="PROSITE" id="PS51257">
    <property type="entry name" value="PROKAR_LIPOPROTEIN"/>
    <property type="match status" value="1"/>
</dbReference>
<evidence type="ECO:0000259" key="11">
    <source>
        <dbReference type="PROSITE" id="PS52004"/>
    </source>
</evidence>
<evidence type="ECO:0000256" key="1">
    <source>
        <dbReference type="ARBA" id="ARBA00008467"/>
    </source>
</evidence>
<evidence type="ECO:0000256" key="10">
    <source>
        <dbReference type="RuleBase" id="RU003694"/>
    </source>
</evidence>
<name>A0AAN9T8D7_9HEMI</name>
<evidence type="ECO:0000313" key="13">
    <source>
        <dbReference type="Proteomes" id="UP001367676"/>
    </source>
</evidence>
<dbReference type="GO" id="GO:0005739">
    <property type="term" value="C:mitochondrion"/>
    <property type="evidence" value="ECO:0007669"/>
    <property type="project" value="TreeGrafter"/>
</dbReference>
<keyword evidence="6 8" id="KW-0275">Fatty acid biosynthesis</keyword>
<dbReference type="InterPro" id="IPR000794">
    <property type="entry name" value="Beta-ketoacyl_synthase"/>
</dbReference>
<keyword evidence="7" id="KW-0012">Acyltransferase</keyword>
<gene>
    <name evidence="12" type="ORF">V9T40_010205</name>
</gene>
<keyword evidence="13" id="KW-1185">Reference proteome</keyword>
<proteinExistence type="inferred from homology"/>
<dbReference type="PANTHER" id="PTHR11712">
    <property type="entry name" value="POLYKETIDE SYNTHASE-RELATED"/>
    <property type="match status" value="1"/>
</dbReference>
<keyword evidence="2 8" id="KW-0444">Lipid biosynthesis</keyword>
<dbReference type="InterPro" id="IPR016039">
    <property type="entry name" value="Thiolase-like"/>
</dbReference>
<evidence type="ECO:0000256" key="3">
    <source>
        <dbReference type="ARBA" id="ARBA00022679"/>
    </source>
</evidence>
<dbReference type="PANTHER" id="PTHR11712:SF336">
    <property type="entry name" value="3-OXOACYL-[ACYL-CARRIER-PROTEIN] SYNTHASE, MITOCHONDRIAL"/>
    <property type="match status" value="1"/>
</dbReference>
<dbReference type="Pfam" id="PF02801">
    <property type="entry name" value="Ketoacyl-synt_C"/>
    <property type="match status" value="1"/>
</dbReference>
<evidence type="ECO:0000256" key="5">
    <source>
        <dbReference type="ARBA" id="ARBA00023098"/>
    </source>
</evidence>
<organism evidence="12 13">
    <name type="scientific">Parthenolecanium corni</name>
    <dbReference type="NCBI Taxonomy" id="536013"/>
    <lineage>
        <taxon>Eukaryota</taxon>
        <taxon>Metazoa</taxon>
        <taxon>Ecdysozoa</taxon>
        <taxon>Arthropoda</taxon>
        <taxon>Hexapoda</taxon>
        <taxon>Insecta</taxon>
        <taxon>Pterygota</taxon>
        <taxon>Neoptera</taxon>
        <taxon>Paraneoptera</taxon>
        <taxon>Hemiptera</taxon>
        <taxon>Sternorrhyncha</taxon>
        <taxon>Coccoidea</taxon>
        <taxon>Coccidae</taxon>
        <taxon>Parthenolecanium</taxon>
    </lineage>
</organism>
<dbReference type="Proteomes" id="UP001367676">
    <property type="component" value="Unassembled WGS sequence"/>
</dbReference>
<evidence type="ECO:0000256" key="8">
    <source>
        <dbReference type="PIRNR" id="PIRNR000447"/>
    </source>
</evidence>
<sequence>MRHRVVVTGLGSISSGGSCVPELWTNVLQGKSCIRKLPFVSKCESIPCKVGATINEDTYNECLKGCVSTQRLRTLSRSTCLALIAAKEAITNSKLTECDPNIRQNIGVAIGSGMSDFIDICDTNLMLPSNYNKISPYFIPRILLNMAAGNISMDYGFQGPNHTVSTACATGAHAIGDSYKMIRDGEAVAMVCGGTDACVNPLTVAGFCRLRALSTKFNDTPEKASRPFDQQRDGFVMGEGAAVLVLEKMEHALQRNAIIYAEILGYGMSGDALNLTSPHPDGRGAILSMNRAINKASLKNLTEISYINAHATSTPVGDNIELNAISNLLTHNNDQTVYVSSTKGCHGHLLGAAGSIELVCTVLACYNAIIPPTTNLENCIDHKTNIRCNKEPVKWEGVTKRIALKNSFGFGGTNATLCISEFQR</sequence>
<comment type="caution">
    <text evidence="12">The sequence shown here is derived from an EMBL/GenBank/DDBJ whole genome shotgun (WGS) entry which is preliminary data.</text>
</comment>
<comment type="similarity">
    <text evidence="1 8 10">Belongs to the thiolase-like superfamily. Beta-ketoacyl-ACP synthases family.</text>
</comment>
<dbReference type="EMBL" id="JBBCAQ010000035">
    <property type="protein sequence ID" value="KAK7578000.1"/>
    <property type="molecule type" value="Genomic_DNA"/>
</dbReference>
<protein>
    <recommendedName>
        <fullName evidence="8">3-oxoacyl-[acyl-carrier-protein] synthase</fullName>
    </recommendedName>
</protein>
<dbReference type="InterPro" id="IPR020841">
    <property type="entry name" value="PKS_Beta-ketoAc_synthase_dom"/>
</dbReference>
<feature type="active site" description="For beta-ketoacyl synthase activity" evidence="9">
    <location>
        <position position="168"/>
    </location>
</feature>
<dbReference type="SMART" id="SM00825">
    <property type="entry name" value="PKS_KS"/>
    <property type="match status" value="1"/>
</dbReference>
<dbReference type="PIRSF" id="PIRSF000447">
    <property type="entry name" value="KAS_II"/>
    <property type="match status" value="1"/>
</dbReference>
<keyword evidence="5" id="KW-0443">Lipid metabolism</keyword>
<dbReference type="CDD" id="cd00834">
    <property type="entry name" value="KAS_I_II"/>
    <property type="match status" value="1"/>
</dbReference>
<reference evidence="12 13" key="1">
    <citation type="submission" date="2024-03" db="EMBL/GenBank/DDBJ databases">
        <title>Adaptation during the transition from Ophiocordyceps entomopathogen to insect associate is accompanied by gene loss and intensified selection.</title>
        <authorList>
            <person name="Ward C.M."/>
            <person name="Onetto C.A."/>
            <person name="Borneman A.R."/>
        </authorList>
    </citation>
    <scope>NUCLEOTIDE SEQUENCE [LARGE SCALE GENOMIC DNA]</scope>
    <source>
        <strain evidence="12">AWRI1</strain>
        <tissue evidence="12">Single Adult Female</tissue>
    </source>
</reference>
<dbReference type="Pfam" id="PF00109">
    <property type="entry name" value="ketoacyl-synt"/>
    <property type="match status" value="1"/>
</dbReference>
<dbReference type="GO" id="GO:0004315">
    <property type="term" value="F:3-oxoacyl-[acyl-carrier-protein] synthase activity"/>
    <property type="evidence" value="ECO:0007669"/>
    <property type="project" value="InterPro"/>
</dbReference>
<dbReference type="InterPro" id="IPR014030">
    <property type="entry name" value="Ketoacyl_synth_N"/>
</dbReference>
<evidence type="ECO:0000256" key="9">
    <source>
        <dbReference type="PIRSR" id="PIRSR000447-1"/>
    </source>
</evidence>
<dbReference type="NCBIfam" id="NF005589">
    <property type="entry name" value="PRK07314.1"/>
    <property type="match status" value="1"/>
</dbReference>
<dbReference type="InterPro" id="IPR014031">
    <property type="entry name" value="Ketoacyl_synth_C"/>
</dbReference>
<dbReference type="Gene3D" id="3.40.47.10">
    <property type="match status" value="1"/>
</dbReference>
<evidence type="ECO:0000313" key="12">
    <source>
        <dbReference type="EMBL" id="KAK7578000.1"/>
    </source>
</evidence>
<feature type="domain" description="Ketosynthase family 3 (KS3)" evidence="11">
    <location>
        <begin position="2"/>
        <end position="421"/>
    </location>
</feature>